<evidence type="ECO:0000256" key="2">
    <source>
        <dbReference type="ARBA" id="ARBA00023002"/>
    </source>
</evidence>
<evidence type="ECO:0000313" key="3">
    <source>
        <dbReference type="EMBL" id="HJE15392.1"/>
    </source>
</evidence>
<evidence type="ECO:0000256" key="1">
    <source>
        <dbReference type="ARBA" id="ARBA00006484"/>
    </source>
</evidence>
<reference evidence="3" key="2">
    <citation type="submission" date="2021-09" db="EMBL/GenBank/DDBJ databases">
        <authorList>
            <person name="Gilroy R."/>
        </authorList>
    </citation>
    <scope>NUCLEOTIDE SEQUENCE</scope>
    <source>
        <strain evidence="3">CHK173-2119</strain>
    </source>
</reference>
<comment type="caution">
    <text evidence="3">The sequence shown here is derived from an EMBL/GenBank/DDBJ whole genome shotgun (WGS) entry which is preliminary data.</text>
</comment>
<dbReference type="PANTHER" id="PTHR24321:SF8">
    <property type="entry name" value="ESTRADIOL 17-BETA-DEHYDROGENASE 8-RELATED"/>
    <property type="match status" value="1"/>
</dbReference>
<dbReference type="Gene3D" id="3.40.50.720">
    <property type="entry name" value="NAD(P)-binding Rossmann-like Domain"/>
    <property type="match status" value="1"/>
</dbReference>
<dbReference type="PRINTS" id="PR00081">
    <property type="entry name" value="GDHRDH"/>
</dbReference>
<dbReference type="Pfam" id="PF13561">
    <property type="entry name" value="adh_short_C2"/>
    <property type="match status" value="1"/>
</dbReference>
<dbReference type="Proteomes" id="UP000774947">
    <property type="component" value="Unassembled WGS sequence"/>
</dbReference>
<dbReference type="SUPFAM" id="SSF51735">
    <property type="entry name" value="NAD(P)-binding Rossmann-fold domains"/>
    <property type="match status" value="1"/>
</dbReference>
<dbReference type="GO" id="GO:0008206">
    <property type="term" value="P:bile acid metabolic process"/>
    <property type="evidence" value="ECO:0007669"/>
    <property type="project" value="UniProtKB-ARBA"/>
</dbReference>
<dbReference type="EMBL" id="DYXY01000123">
    <property type="protein sequence ID" value="HJE15392.1"/>
    <property type="molecule type" value="Genomic_DNA"/>
</dbReference>
<reference evidence="3" key="1">
    <citation type="journal article" date="2021" name="PeerJ">
        <title>Extensive microbial diversity within the chicken gut microbiome revealed by metagenomics and culture.</title>
        <authorList>
            <person name="Gilroy R."/>
            <person name="Ravi A."/>
            <person name="Getino M."/>
            <person name="Pursley I."/>
            <person name="Horton D.L."/>
            <person name="Alikhan N.F."/>
            <person name="Baker D."/>
            <person name="Gharbi K."/>
            <person name="Hall N."/>
            <person name="Watson M."/>
            <person name="Adriaenssens E.M."/>
            <person name="Foster-Nyarko E."/>
            <person name="Jarju S."/>
            <person name="Secka A."/>
            <person name="Antonio M."/>
            <person name="Oren A."/>
            <person name="Chaudhuri R.R."/>
            <person name="La Ragione R."/>
            <person name="Hildebrand F."/>
            <person name="Pallen M.J."/>
        </authorList>
    </citation>
    <scope>NUCLEOTIDE SEQUENCE</scope>
    <source>
        <strain evidence="3">CHK173-2119</strain>
    </source>
</reference>
<dbReference type="CDD" id="cd05233">
    <property type="entry name" value="SDR_c"/>
    <property type="match status" value="1"/>
</dbReference>
<protein>
    <submittedName>
        <fullName evidence="3">SDR family oxidoreductase</fullName>
    </submittedName>
</protein>
<dbReference type="InterPro" id="IPR036291">
    <property type="entry name" value="NAD(P)-bd_dom_sf"/>
</dbReference>
<proteinExistence type="inferred from homology"/>
<accession>A0A921DV88</accession>
<organism evidence="3 4">
    <name type="scientific">Lapidilactobacillus dextrinicus</name>
    <dbReference type="NCBI Taxonomy" id="51664"/>
    <lineage>
        <taxon>Bacteria</taxon>
        <taxon>Bacillati</taxon>
        <taxon>Bacillota</taxon>
        <taxon>Bacilli</taxon>
        <taxon>Lactobacillales</taxon>
        <taxon>Lactobacillaceae</taxon>
        <taxon>Lapidilactobacillus</taxon>
    </lineage>
</organism>
<comment type="similarity">
    <text evidence="1">Belongs to the short-chain dehydrogenases/reductases (SDR) family.</text>
</comment>
<evidence type="ECO:0000313" key="4">
    <source>
        <dbReference type="Proteomes" id="UP000774947"/>
    </source>
</evidence>
<dbReference type="InterPro" id="IPR002347">
    <property type="entry name" value="SDR_fam"/>
</dbReference>
<gene>
    <name evidence="3" type="ORF">K8W17_04880</name>
</gene>
<keyword evidence="2" id="KW-0560">Oxidoreductase</keyword>
<dbReference type="AlphaFoldDB" id="A0A921DV88"/>
<dbReference type="PANTHER" id="PTHR24321">
    <property type="entry name" value="DEHYDROGENASES, SHORT CHAIN"/>
    <property type="match status" value="1"/>
</dbReference>
<sequence>MTIYHDLKDKRVLVTGAARGIGRAQVQAFLQQGAKVTGLDLQRHDLNNDHYRFVQIDLRKTAELVDFLDRSEFDIVCNTAGILDDFKNIEETSYSDFANLLKVNLDAMFVVTKQLVQKQQPLVFVNMSSYAGLFASGGGISYTTSKHAINGLTKETAFEYGRFGVRANAIAPCLVKTEMAQADFETGLNVKLAQETVFNRYAEPEEIADLTLFLASDSSKYITGQVINIDGGYSLGKSIEL</sequence>
<dbReference type="InterPro" id="IPR020904">
    <property type="entry name" value="Sc_DH/Rdtase_CS"/>
</dbReference>
<name>A0A921DV88_9LACO</name>
<dbReference type="FunFam" id="3.40.50.720:FF:000084">
    <property type="entry name" value="Short-chain dehydrogenase reductase"/>
    <property type="match status" value="1"/>
</dbReference>
<dbReference type="GO" id="GO:0016491">
    <property type="term" value="F:oxidoreductase activity"/>
    <property type="evidence" value="ECO:0007669"/>
    <property type="project" value="UniProtKB-KW"/>
</dbReference>
<dbReference type="PROSITE" id="PS00061">
    <property type="entry name" value="ADH_SHORT"/>
    <property type="match status" value="1"/>
</dbReference>